<dbReference type="AlphaFoldDB" id="A3ZVB1"/>
<accession>A3ZVB1</accession>
<evidence type="ECO:0000313" key="1">
    <source>
        <dbReference type="EMBL" id="EAQ79257.1"/>
    </source>
</evidence>
<dbReference type="PROSITE" id="PS51257">
    <property type="entry name" value="PROKAR_LIPOPROTEIN"/>
    <property type="match status" value="1"/>
</dbReference>
<dbReference type="OrthoDB" id="287810at2"/>
<dbReference type="RefSeq" id="WP_002654042.1">
    <property type="nucleotide sequence ID" value="NZ_CH672377.1"/>
</dbReference>
<organism evidence="1 2">
    <name type="scientific">Blastopirellula marina DSM 3645</name>
    <dbReference type="NCBI Taxonomy" id="314230"/>
    <lineage>
        <taxon>Bacteria</taxon>
        <taxon>Pseudomonadati</taxon>
        <taxon>Planctomycetota</taxon>
        <taxon>Planctomycetia</taxon>
        <taxon>Pirellulales</taxon>
        <taxon>Pirellulaceae</taxon>
        <taxon>Blastopirellula</taxon>
    </lineage>
</organism>
<dbReference type="Proteomes" id="UP000004358">
    <property type="component" value="Unassembled WGS sequence"/>
</dbReference>
<evidence type="ECO:0000313" key="2">
    <source>
        <dbReference type="Proteomes" id="UP000004358"/>
    </source>
</evidence>
<protein>
    <recommendedName>
        <fullName evidence="3">Carboxypeptidase regulatory-like domain-containing protein</fullName>
    </recommendedName>
</protein>
<dbReference type="HOGENOM" id="CLU_113730_5_1_0"/>
<dbReference type="STRING" id="314230.DSM3645_02238"/>
<reference evidence="1 2" key="1">
    <citation type="submission" date="2006-02" db="EMBL/GenBank/DDBJ databases">
        <authorList>
            <person name="Amann R."/>
            <person name="Ferriera S."/>
            <person name="Johnson J."/>
            <person name="Kravitz S."/>
            <person name="Halpern A."/>
            <person name="Remington K."/>
            <person name="Beeson K."/>
            <person name="Tran B."/>
            <person name="Rogers Y.-H."/>
            <person name="Friedman R."/>
            <person name="Venter J.C."/>
        </authorList>
    </citation>
    <scope>NUCLEOTIDE SEQUENCE [LARGE SCALE GENOMIC DNA]</scope>
    <source>
        <strain evidence="1 2">DSM 3645</strain>
    </source>
</reference>
<evidence type="ECO:0008006" key="3">
    <source>
        <dbReference type="Google" id="ProtNLM"/>
    </source>
</evidence>
<name>A3ZVB1_9BACT</name>
<gene>
    <name evidence="1" type="ORF">DSM3645_02238</name>
</gene>
<dbReference type="EMBL" id="AANZ01000014">
    <property type="protein sequence ID" value="EAQ79257.1"/>
    <property type="molecule type" value="Genomic_DNA"/>
</dbReference>
<proteinExistence type="predicted"/>
<sequence>MMLPNTKFAISAILLAAGLIGCGRASYMKEVAPVAGTIQLDGEPVTEGYVLFTPDVQSGSDPLSSGKSATGNIDREGKFQLSTYGDNDGALIGPHTVTFFRPDPEDDDMFVKNRYIPGGKSVRIEVEPEMNQLEIHLHKRGAAEITRGS</sequence>
<comment type="caution">
    <text evidence="1">The sequence shown here is derived from an EMBL/GenBank/DDBJ whole genome shotgun (WGS) entry which is preliminary data.</text>
</comment>